<feature type="region of interest" description="Disordered" evidence="1">
    <location>
        <begin position="120"/>
        <end position="149"/>
    </location>
</feature>
<evidence type="ECO:0000256" key="2">
    <source>
        <dbReference type="SAM" id="SignalP"/>
    </source>
</evidence>
<dbReference type="AlphaFoldDB" id="A0A6B0UUV6"/>
<dbReference type="EMBL" id="GIFC01011547">
    <property type="protein sequence ID" value="MXU93630.1"/>
    <property type="molecule type" value="Transcribed_RNA"/>
</dbReference>
<evidence type="ECO:0008006" key="4">
    <source>
        <dbReference type="Google" id="ProtNLM"/>
    </source>
</evidence>
<protein>
    <recommendedName>
        <fullName evidence="4">Secreted protein</fullName>
    </recommendedName>
</protein>
<name>A0A6B0UUV6_IXORI</name>
<feature type="region of interest" description="Disordered" evidence="1">
    <location>
        <begin position="48"/>
        <end position="85"/>
    </location>
</feature>
<proteinExistence type="predicted"/>
<feature type="chain" id="PRO_5025463068" description="Secreted protein" evidence="2">
    <location>
        <begin position="16"/>
        <end position="149"/>
    </location>
</feature>
<feature type="signal peptide" evidence="2">
    <location>
        <begin position="1"/>
        <end position="15"/>
    </location>
</feature>
<sequence length="149" mass="17011">MLWSWGASWASPLWAWRDRTCRTATPPSPWPWCGSSCGLTPCRCSRSLPARDTPSSRRRLLTGQTPSSSLRRRRHRSATFRTRASATRSPLWTWSTPSTPAASTTARCCPGRLWRSDWPTPSTPSRWPASWAHASTRFPKTSRRESPRW</sequence>
<evidence type="ECO:0000256" key="1">
    <source>
        <dbReference type="SAM" id="MobiDB-lite"/>
    </source>
</evidence>
<keyword evidence="2" id="KW-0732">Signal</keyword>
<accession>A0A6B0UUV6</accession>
<organism evidence="3">
    <name type="scientific">Ixodes ricinus</name>
    <name type="common">Common tick</name>
    <name type="synonym">Acarus ricinus</name>
    <dbReference type="NCBI Taxonomy" id="34613"/>
    <lineage>
        <taxon>Eukaryota</taxon>
        <taxon>Metazoa</taxon>
        <taxon>Ecdysozoa</taxon>
        <taxon>Arthropoda</taxon>
        <taxon>Chelicerata</taxon>
        <taxon>Arachnida</taxon>
        <taxon>Acari</taxon>
        <taxon>Parasitiformes</taxon>
        <taxon>Ixodida</taxon>
        <taxon>Ixodoidea</taxon>
        <taxon>Ixodidae</taxon>
        <taxon>Ixodinae</taxon>
        <taxon>Ixodes</taxon>
    </lineage>
</organism>
<reference evidence="3" key="1">
    <citation type="submission" date="2019-12" db="EMBL/GenBank/DDBJ databases">
        <title>An insight into the sialome of adult female Ixodes ricinus ticks feeding for 6 days.</title>
        <authorList>
            <person name="Perner J."/>
            <person name="Ribeiro J.M.C."/>
        </authorList>
    </citation>
    <scope>NUCLEOTIDE SEQUENCE</scope>
    <source>
        <strain evidence="3">Semi-engorged</strain>
        <tissue evidence="3">Salivary glands</tissue>
    </source>
</reference>
<evidence type="ECO:0000313" key="3">
    <source>
        <dbReference type="EMBL" id="MXU93630.1"/>
    </source>
</evidence>